<name>A0ABP7SPM8_9BURK</name>
<accession>A0ABP7SPM8</accession>
<dbReference type="Proteomes" id="UP001501353">
    <property type="component" value="Unassembled WGS sequence"/>
</dbReference>
<keyword evidence="3" id="KW-1185">Reference proteome</keyword>
<gene>
    <name evidence="2" type="ORF">GCM10022212_06330</name>
</gene>
<organism evidence="2 3">
    <name type="scientific">Actimicrobium antarcticum</name>
    <dbReference type="NCBI Taxonomy" id="1051899"/>
    <lineage>
        <taxon>Bacteria</taxon>
        <taxon>Pseudomonadati</taxon>
        <taxon>Pseudomonadota</taxon>
        <taxon>Betaproteobacteria</taxon>
        <taxon>Burkholderiales</taxon>
        <taxon>Oxalobacteraceae</taxon>
        <taxon>Actimicrobium</taxon>
    </lineage>
</organism>
<dbReference type="EMBL" id="BAAAZE010000005">
    <property type="protein sequence ID" value="GAA4014615.1"/>
    <property type="molecule type" value="Genomic_DNA"/>
</dbReference>
<proteinExistence type="predicted"/>
<evidence type="ECO:0000313" key="3">
    <source>
        <dbReference type="Proteomes" id="UP001501353"/>
    </source>
</evidence>
<comment type="caution">
    <text evidence="2">The sequence shown here is derived from an EMBL/GenBank/DDBJ whole genome shotgun (WGS) entry which is preliminary data.</text>
</comment>
<protein>
    <submittedName>
        <fullName evidence="2">Uncharacterized protein</fullName>
    </submittedName>
</protein>
<dbReference type="RefSeq" id="WP_344761776.1">
    <property type="nucleotide sequence ID" value="NZ_BAAAZE010000005.1"/>
</dbReference>
<evidence type="ECO:0000313" key="2">
    <source>
        <dbReference type="EMBL" id="GAA4014615.1"/>
    </source>
</evidence>
<feature type="region of interest" description="Disordered" evidence="1">
    <location>
        <begin position="281"/>
        <end position="339"/>
    </location>
</feature>
<evidence type="ECO:0000256" key="1">
    <source>
        <dbReference type="SAM" id="MobiDB-lite"/>
    </source>
</evidence>
<reference evidence="3" key="1">
    <citation type="journal article" date="2019" name="Int. J. Syst. Evol. Microbiol.">
        <title>The Global Catalogue of Microorganisms (GCM) 10K type strain sequencing project: providing services to taxonomists for standard genome sequencing and annotation.</title>
        <authorList>
            <consortium name="The Broad Institute Genomics Platform"/>
            <consortium name="The Broad Institute Genome Sequencing Center for Infectious Disease"/>
            <person name="Wu L."/>
            <person name="Ma J."/>
        </authorList>
    </citation>
    <scope>NUCLEOTIDE SEQUENCE [LARGE SCALE GENOMIC DNA]</scope>
    <source>
        <strain evidence="3">JCM 16673</strain>
    </source>
</reference>
<sequence length="449" mass="49230">MDNQHVIEVDRGPGKEKTKMHAHHLVLPGATPATGTRHYAAGQSPPAETYQNFLLQGISSGQGLFQFVSRKAHFGAGSTQGKPIISLLNDAITESKESGCSLLLGERYRVETFEPLDSLPVRKTGELRRDNERNFLRYQLVVTDTQHESGHETQIAIPITQAGLKFTGSVLEIDAIAQADELMDAHLQCLEVDGADTAPANSEPLVLSHVGFGRTGTLITYRHLSQRIKSGTLKSDGIDEALNKVIMIGRQTRDPRFVHSEAQLGSLRAALLKVADELRLPEAGPSGRGDRPTRLQRSLQGSRPPEIQPAGSDLCSGAAQPLSTPGSQPAEPDSNLDWENFIGPEPTWIEQGTDLSNLAELNLWIQRDLIKDYAKGMKINVHQLSLREIVTIEASVDFANFLISKENAIIKRLLVMPITQETEHELQQLVHEGLVENLQDATDIALKNA</sequence>